<name>A0A8B9E487_ANSCY</name>
<reference evidence="27" key="1">
    <citation type="submission" date="2025-08" db="UniProtKB">
        <authorList>
            <consortium name="Ensembl"/>
        </authorList>
    </citation>
    <scope>IDENTIFICATION</scope>
</reference>
<evidence type="ECO:0000256" key="26">
    <source>
        <dbReference type="SAM" id="Phobius"/>
    </source>
</evidence>
<evidence type="ECO:0000256" key="3">
    <source>
        <dbReference type="ARBA" id="ARBA00004486"/>
    </source>
</evidence>
<evidence type="ECO:0000256" key="8">
    <source>
        <dbReference type="ARBA" id="ARBA00022475"/>
    </source>
</evidence>
<dbReference type="CTD" id="4254"/>
<evidence type="ECO:0000256" key="1">
    <source>
        <dbReference type="ARBA" id="ARBA00004245"/>
    </source>
</evidence>
<dbReference type="GO" id="GO:0005173">
    <property type="term" value="F:stem cell factor receptor binding"/>
    <property type="evidence" value="ECO:0007669"/>
    <property type="project" value="InterPro"/>
</dbReference>
<evidence type="ECO:0000256" key="14">
    <source>
        <dbReference type="ARBA" id="ARBA00022989"/>
    </source>
</evidence>
<evidence type="ECO:0000256" key="12">
    <source>
        <dbReference type="ARBA" id="ARBA00022729"/>
    </source>
</evidence>
<evidence type="ECO:0000256" key="25">
    <source>
        <dbReference type="ARBA" id="ARBA00065920"/>
    </source>
</evidence>
<evidence type="ECO:0000256" key="13">
    <source>
        <dbReference type="ARBA" id="ARBA00022889"/>
    </source>
</evidence>
<dbReference type="GO" id="GO:0048513">
    <property type="term" value="P:animal organ development"/>
    <property type="evidence" value="ECO:0007669"/>
    <property type="project" value="UniProtKB-ARBA"/>
</dbReference>
<keyword evidence="15" id="KW-0339">Growth factor</keyword>
<evidence type="ECO:0000256" key="19">
    <source>
        <dbReference type="ARBA" id="ARBA00023212"/>
    </source>
</evidence>
<accession>A0A8B9E487</accession>
<keyword evidence="19" id="KW-0206">Cytoskeleton</keyword>
<keyword evidence="11 26" id="KW-0812">Transmembrane</keyword>
<evidence type="ECO:0000256" key="9">
    <source>
        <dbReference type="ARBA" id="ARBA00022490"/>
    </source>
</evidence>
<reference evidence="27" key="2">
    <citation type="submission" date="2025-09" db="UniProtKB">
        <authorList>
            <consortium name="Ensembl"/>
        </authorList>
    </citation>
    <scope>IDENTIFICATION</scope>
</reference>
<evidence type="ECO:0000256" key="10">
    <source>
        <dbReference type="ARBA" id="ARBA00022525"/>
    </source>
</evidence>
<evidence type="ECO:0000256" key="2">
    <source>
        <dbReference type="ARBA" id="ARBA00004251"/>
    </source>
</evidence>
<dbReference type="GO" id="GO:0007155">
    <property type="term" value="P:cell adhesion"/>
    <property type="evidence" value="ECO:0007669"/>
    <property type="project" value="UniProtKB-KW"/>
</dbReference>
<dbReference type="GO" id="GO:0030027">
    <property type="term" value="C:lamellipodium"/>
    <property type="evidence" value="ECO:0007669"/>
    <property type="project" value="UniProtKB-SubCell"/>
</dbReference>
<dbReference type="GO" id="GO:0005856">
    <property type="term" value="C:cytoskeleton"/>
    <property type="evidence" value="ECO:0007669"/>
    <property type="project" value="UniProtKB-SubCell"/>
</dbReference>
<keyword evidence="20" id="KW-0966">Cell projection</keyword>
<keyword evidence="14 26" id="KW-1133">Transmembrane helix</keyword>
<evidence type="ECO:0000256" key="18">
    <source>
        <dbReference type="ARBA" id="ARBA00023180"/>
    </source>
</evidence>
<dbReference type="Proteomes" id="UP000694521">
    <property type="component" value="Unplaced"/>
</dbReference>
<comment type="subcellular location">
    <subcellularLocation>
        <location evidence="2">Cell membrane</location>
        <topology evidence="2">Single-pass type I membrane protein</topology>
    </subcellularLocation>
    <subcellularLocation>
        <location evidence="3">Cell projection</location>
        <location evidence="3">Filopodium</location>
    </subcellularLocation>
    <subcellularLocation>
        <location evidence="4">Cell projection</location>
        <location evidence="4">Lamellipodium</location>
    </subcellularLocation>
    <subcellularLocation>
        <location evidence="1">Cytoplasm</location>
        <location evidence="1">Cytoskeleton</location>
    </subcellularLocation>
    <subcellularLocation>
        <location evidence="5">Secreted</location>
    </subcellularLocation>
</comment>
<keyword evidence="9" id="KW-0963">Cytoplasm</keyword>
<evidence type="ECO:0000256" key="15">
    <source>
        <dbReference type="ARBA" id="ARBA00023030"/>
    </source>
</evidence>
<dbReference type="AlphaFoldDB" id="A0A8B9E487"/>
<evidence type="ECO:0000256" key="20">
    <source>
        <dbReference type="ARBA" id="ARBA00023273"/>
    </source>
</evidence>
<keyword evidence="28" id="KW-1185">Reference proteome</keyword>
<protein>
    <recommendedName>
        <fullName evidence="7">Kit ligand</fullName>
    </recommendedName>
    <alternativeName>
        <fullName evidence="21">Mast cell growth factor</fullName>
    </alternativeName>
    <alternativeName>
        <fullName evidence="23">Stem cell factor</fullName>
    </alternativeName>
    <alternativeName>
        <fullName evidence="22">c-Kit ligand</fullName>
    </alternativeName>
</protein>
<gene>
    <name evidence="27" type="primary">KITLG</name>
</gene>
<dbReference type="GO" id="GO:0008284">
    <property type="term" value="P:positive regulation of cell population proliferation"/>
    <property type="evidence" value="ECO:0007669"/>
    <property type="project" value="TreeGrafter"/>
</dbReference>
<dbReference type="Ensembl" id="ENSACDT00005017932.1">
    <property type="protein sequence ID" value="ENSACDP00005014909.1"/>
    <property type="gene ID" value="ENSACDG00005010922.1"/>
</dbReference>
<comment type="similarity">
    <text evidence="6">Belongs to the SCF family.</text>
</comment>
<proteinExistence type="inferred from homology"/>
<evidence type="ECO:0000256" key="17">
    <source>
        <dbReference type="ARBA" id="ARBA00023157"/>
    </source>
</evidence>
<keyword evidence="16 26" id="KW-0472">Membrane</keyword>
<evidence type="ECO:0000256" key="11">
    <source>
        <dbReference type="ARBA" id="ARBA00022692"/>
    </source>
</evidence>
<keyword evidence="8" id="KW-1003">Cell membrane</keyword>
<dbReference type="FunFam" id="1.20.1250.10:FF:000004">
    <property type="entry name" value="Kit ligand"/>
    <property type="match status" value="1"/>
</dbReference>
<evidence type="ECO:0000256" key="4">
    <source>
        <dbReference type="ARBA" id="ARBA00004510"/>
    </source>
</evidence>
<evidence type="ECO:0000256" key="7">
    <source>
        <dbReference type="ARBA" id="ARBA00017304"/>
    </source>
</evidence>
<keyword evidence="12" id="KW-0732">Signal</keyword>
<evidence type="ECO:0000256" key="24">
    <source>
        <dbReference type="ARBA" id="ARBA00057314"/>
    </source>
</evidence>
<keyword evidence="18" id="KW-0325">Glycoprotein</keyword>
<evidence type="ECO:0000256" key="16">
    <source>
        <dbReference type="ARBA" id="ARBA00023136"/>
    </source>
</evidence>
<dbReference type="InterPro" id="IPR003452">
    <property type="entry name" value="SCF"/>
</dbReference>
<keyword evidence="13" id="KW-0130">Cell adhesion</keyword>
<comment type="subunit">
    <text evidence="25">Homodimer, non-covalently linked.</text>
</comment>
<dbReference type="GO" id="GO:0003006">
    <property type="term" value="P:developmental process involved in reproduction"/>
    <property type="evidence" value="ECO:0007669"/>
    <property type="project" value="UniProtKB-ARBA"/>
</dbReference>
<dbReference type="PANTHER" id="PTHR11574:SF0">
    <property type="entry name" value="KIT LIGAND"/>
    <property type="match status" value="1"/>
</dbReference>
<organism evidence="27 28">
    <name type="scientific">Anser cygnoides</name>
    <name type="common">Swan goose</name>
    <dbReference type="NCBI Taxonomy" id="8845"/>
    <lineage>
        <taxon>Eukaryota</taxon>
        <taxon>Metazoa</taxon>
        <taxon>Chordata</taxon>
        <taxon>Craniata</taxon>
        <taxon>Vertebrata</taxon>
        <taxon>Euteleostomi</taxon>
        <taxon>Archelosauria</taxon>
        <taxon>Archosauria</taxon>
        <taxon>Dinosauria</taxon>
        <taxon>Saurischia</taxon>
        <taxon>Theropoda</taxon>
        <taxon>Coelurosauria</taxon>
        <taxon>Aves</taxon>
        <taxon>Neognathae</taxon>
        <taxon>Galloanserae</taxon>
        <taxon>Anseriformes</taxon>
        <taxon>Anatidae</taxon>
        <taxon>Anserinae</taxon>
        <taxon>Anser</taxon>
    </lineage>
</organism>
<dbReference type="Pfam" id="PF02404">
    <property type="entry name" value="SCF"/>
    <property type="match status" value="1"/>
</dbReference>
<evidence type="ECO:0000256" key="23">
    <source>
        <dbReference type="ARBA" id="ARBA00033123"/>
    </source>
</evidence>
<sequence length="363" mass="40677">MHAGGFVCRNLTAVFSDEHSNPAAAAGWVCQQDAARQNPSASPHPAVSFTQHANARSAVQHLQDALHASIRRHCSTTFLRLEQTWIITCFCLQLLLLNPLVKAQSSCGNPVTDDVNDIAKLVGNLPNDYMITLKYVPKMDSLPNHCWLHLMVPEFSRSLHSLLQKFSDISDMSDVLSNYSIINNLTRIINDLMACLAFDKNKDFIKENGHLYEERRFFPEQFFEVFNSTIEVYKEFADTLDKNDCILPSTVETPENDSRVAVTKTILFPPVAASSLRNDSIGSNTSSNKEALGFISSSSLQGISIALTSLLSLLIGFILGAVYWKKTHPKSRPESDETTEYHGCQEENEIRMLQQKEKEHLQV</sequence>
<dbReference type="GO" id="GO:0030175">
    <property type="term" value="C:filopodium"/>
    <property type="evidence" value="ECO:0007669"/>
    <property type="project" value="UniProtKB-SubCell"/>
</dbReference>
<evidence type="ECO:0000256" key="5">
    <source>
        <dbReference type="ARBA" id="ARBA00004613"/>
    </source>
</evidence>
<keyword evidence="10" id="KW-0964">Secreted</keyword>
<evidence type="ECO:0000313" key="27">
    <source>
        <dbReference type="Ensembl" id="ENSACDP00005014909.1"/>
    </source>
</evidence>
<comment type="function">
    <text evidence="24">Ligand for the receptor-type protein-tyrosine kinase KIT. Plays an essential role in the regulation of cell survival and proliferation, hematopoiesis, stem cell maintenance, gametogenesis, mast cell development, migration and function, and in melanogenesis. KITLG/SCF binding can activate several signaling pathways. Acts synergistically with other cytokines, probably interleukins.</text>
</comment>
<dbReference type="GO" id="GO:0005576">
    <property type="term" value="C:extracellular region"/>
    <property type="evidence" value="ECO:0007669"/>
    <property type="project" value="UniProtKB-SubCell"/>
</dbReference>
<evidence type="ECO:0000256" key="21">
    <source>
        <dbReference type="ARBA" id="ARBA00030364"/>
    </source>
</evidence>
<dbReference type="RefSeq" id="XP_066851572.1">
    <property type="nucleotide sequence ID" value="XM_066995471.1"/>
</dbReference>
<dbReference type="PANTHER" id="PTHR11574">
    <property type="entry name" value="KIT LIGAND"/>
    <property type="match status" value="1"/>
</dbReference>
<dbReference type="Gene3D" id="1.20.1250.10">
    <property type="match status" value="1"/>
</dbReference>
<feature type="transmembrane region" description="Helical" evidence="26">
    <location>
        <begin position="303"/>
        <end position="324"/>
    </location>
</feature>
<evidence type="ECO:0000313" key="28">
    <source>
        <dbReference type="Proteomes" id="UP000694521"/>
    </source>
</evidence>
<evidence type="ECO:0000256" key="6">
    <source>
        <dbReference type="ARBA" id="ARBA00010419"/>
    </source>
</evidence>
<dbReference type="GO" id="GO:0005125">
    <property type="term" value="F:cytokine activity"/>
    <property type="evidence" value="ECO:0007669"/>
    <property type="project" value="TreeGrafter"/>
</dbReference>
<dbReference type="GO" id="GO:0005886">
    <property type="term" value="C:plasma membrane"/>
    <property type="evidence" value="ECO:0007669"/>
    <property type="project" value="UniProtKB-SubCell"/>
</dbReference>
<dbReference type="GO" id="GO:0008083">
    <property type="term" value="F:growth factor activity"/>
    <property type="evidence" value="ECO:0007669"/>
    <property type="project" value="UniProtKB-KW"/>
</dbReference>
<keyword evidence="17" id="KW-1015">Disulfide bond</keyword>
<evidence type="ECO:0000256" key="22">
    <source>
        <dbReference type="ARBA" id="ARBA00032898"/>
    </source>
</evidence>
<dbReference type="SUPFAM" id="SSF47266">
    <property type="entry name" value="4-helical cytokines"/>
    <property type="match status" value="1"/>
</dbReference>
<dbReference type="InterPro" id="IPR009079">
    <property type="entry name" value="4_helix_cytokine-like_core"/>
</dbReference>
<dbReference type="GeneID" id="106036954"/>